<dbReference type="InterPro" id="IPR039421">
    <property type="entry name" value="Type_1_exporter"/>
</dbReference>
<keyword evidence="5" id="KW-0547">Nucleotide-binding</keyword>
<gene>
    <name evidence="12" type="ORF">E5Q11_16740</name>
</gene>
<dbReference type="GO" id="GO:0140359">
    <property type="term" value="F:ABC-type transporter activity"/>
    <property type="evidence" value="ECO:0007669"/>
    <property type="project" value="InterPro"/>
</dbReference>
<feature type="transmembrane region" description="Helical" evidence="9">
    <location>
        <begin position="289"/>
        <end position="314"/>
    </location>
</feature>
<keyword evidence="6" id="KW-0067">ATP-binding</keyword>
<dbReference type="GO" id="GO:0005524">
    <property type="term" value="F:ATP binding"/>
    <property type="evidence" value="ECO:0007669"/>
    <property type="project" value="UniProtKB-KW"/>
</dbReference>
<evidence type="ECO:0000256" key="3">
    <source>
        <dbReference type="ARBA" id="ARBA00022475"/>
    </source>
</evidence>
<reference evidence="12 13" key="1">
    <citation type="submission" date="2019-04" db="EMBL/GenBank/DDBJ databases">
        <authorList>
            <person name="Park S."/>
            <person name="Yoon J.-H."/>
        </authorList>
    </citation>
    <scope>NUCLEOTIDE SEQUENCE [LARGE SCALE GENOMIC DNA]</scope>
    <source>
        <strain evidence="12 13">HJM-18</strain>
    </source>
</reference>
<feature type="domain" description="ABC transmembrane type-1" evidence="11">
    <location>
        <begin position="182"/>
        <end position="462"/>
    </location>
</feature>
<dbReference type="GO" id="GO:0016887">
    <property type="term" value="F:ATP hydrolysis activity"/>
    <property type="evidence" value="ECO:0007669"/>
    <property type="project" value="InterPro"/>
</dbReference>
<dbReference type="AlphaFoldDB" id="A0A4Z1C019"/>
<sequence>MADLARLVWCQKFLDEGWEKVVWIDADVIVVAPDRFNVQGPEPYYFCRESLQQAAETLGFTVEPHFGSLSKLKSEKLPCLVHRREQQDDLAVDNPSEGEAKVELALVVRADGERVLYFEPGSDTPHTTGVEKADEIFEPLALGVHPADAPPPEDEAHAEPKRFGFSWFIPELLRHKRVWRDIIIASLAIQLLGLAMPLFTQVIIDKVIVHNTLNTLLVVAVALVMFAVFTAIMTWIRQYLVLHTGNRIDAVLGANVFSHLFRLPMRYFEQRPTGTLVARIEGIETIRSFITGAAVTLVLDLPFMFVFLAVMFFYSWQLTLIVLGILSAIAIISISIAPALRRRLNEQFQLGARNQAFLVEYITGMETVKSLQMEPQLRNRFGDYLASYLGSSFRARNLFNTYNVSANTLEQIQSLAILCVGAWIVMTTNNMTVGMLVAFQMFASRLSQPVLRLVGLWQEFQQANIAVKRLGDVMDAPAEPYSLTPSRAPGGEGRIEIQALGFRYADDRPPLYRNLNLTIKPGTAVALTGPSGCGKSTLAKLLQGFYRPTEGRVLIDGRDVCNLTANELRAHFGVVPQETQLFSGTIYDNLIAANPHATFEQVVQACRLAEIHETVEGLPEGYQTALGERGVGLSGGQKQRLAIARALLKRPQILIFDEATSALDAATAEQFAQTVNKLRGKVTLVFITHQIPEGLMLDARLALG</sequence>
<evidence type="ECO:0000259" key="10">
    <source>
        <dbReference type="PROSITE" id="PS50893"/>
    </source>
</evidence>
<feature type="transmembrane region" description="Helical" evidence="9">
    <location>
        <begin position="320"/>
        <end position="340"/>
    </location>
</feature>
<keyword evidence="13" id="KW-1185">Reference proteome</keyword>
<keyword evidence="8 9" id="KW-0472">Membrane</keyword>
<dbReference type="InterPro" id="IPR011527">
    <property type="entry name" value="ABC1_TM_dom"/>
</dbReference>
<dbReference type="Gene3D" id="3.40.50.300">
    <property type="entry name" value="P-loop containing nucleotide triphosphate hydrolases"/>
    <property type="match status" value="1"/>
</dbReference>
<dbReference type="Proteomes" id="UP000298325">
    <property type="component" value="Unassembled WGS sequence"/>
</dbReference>
<dbReference type="PROSITE" id="PS50929">
    <property type="entry name" value="ABC_TM1F"/>
    <property type="match status" value="1"/>
</dbReference>
<feature type="transmembrane region" description="Helical" evidence="9">
    <location>
        <begin position="216"/>
        <end position="236"/>
    </location>
</feature>
<dbReference type="CDD" id="cd18588">
    <property type="entry name" value="ABC_6TM_CyaB_HlyB_like"/>
    <property type="match status" value="1"/>
</dbReference>
<evidence type="ECO:0000256" key="7">
    <source>
        <dbReference type="ARBA" id="ARBA00022989"/>
    </source>
</evidence>
<keyword evidence="7 9" id="KW-1133">Transmembrane helix</keyword>
<dbReference type="InterPro" id="IPR036640">
    <property type="entry name" value="ABC1_TM_sf"/>
</dbReference>
<dbReference type="EMBL" id="SRPF01000008">
    <property type="protein sequence ID" value="TGN38029.1"/>
    <property type="molecule type" value="Genomic_DNA"/>
</dbReference>
<keyword evidence="3" id="KW-1003">Cell membrane</keyword>
<dbReference type="PANTHER" id="PTHR24221:SF647">
    <property type="entry name" value="BLL6336 PROTEIN"/>
    <property type="match status" value="1"/>
</dbReference>
<dbReference type="SUPFAM" id="SSF90123">
    <property type="entry name" value="ABC transporter transmembrane region"/>
    <property type="match status" value="1"/>
</dbReference>
<dbReference type="GO" id="GO:0005886">
    <property type="term" value="C:plasma membrane"/>
    <property type="evidence" value="ECO:0007669"/>
    <property type="project" value="UniProtKB-SubCell"/>
</dbReference>
<dbReference type="PROSITE" id="PS00211">
    <property type="entry name" value="ABC_TRANSPORTER_1"/>
    <property type="match status" value="1"/>
</dbReference>
<evidence type="ECO:0000256" key="6">
    <source>
        <dbReference type="ARBA" id="ARBA00022840"/>
    </source>
</evidence>
<keyword evidence="2" id="KW-0813">Transport</keyword>
<evidence type="ECO:0000256" key="9">
    <source>
        <dbReference type="SAM" id="Phobius"/>
    </source>
</evidence>
<organism evidence="12 13">
    <name type="scientific">Marinobacter confluentis</name>
    <dbReference type="NCBI Taxonomy" id="1697557"/>
    <lineage>
        <taxon>Bacteria</taxon>
        <taxon>Pseudomonadati</taxon>
        <taxon>Pseudomonadota</taxon>
        <taxon>Gammaproteobacteria</taxon>
        <taxon>Pseudomonadales</taxon>
        <taxon>Marinobacteraceae</taxon>
        <taxon>Marinobacter</taxon>
    </lineage>
</organism>
<evidence type="ECO:0000313" key="12">
    <source>
        <dbReference type="EMBL" id="TGN38029.1"/>
    </source>
</evidence>
<dbReference type="Pfam" id="PF00005">
    <property type="entry name" value="ABC_tran"/>
    <property type="match status" value="1"/>
</dbReference>
<dbReference type="InterPro" id="IPR017871">
    <property type="entry name" value="ABC_transporter-like_CS"/>
</dbReference>
<evidence type="ECO:0000256" key="1">
    <source>
        <dbReference type="ARBA" id="ARBA00004651"/>
    </source>
</evidence>
<dbReference type="OrthoDB" id="9806127at2"/>
<dbReference type="RefSeq" id="WP_135804600.1">
    <property type="nucleotide sequence ID" value="NZ_SRPF01000008.1"/>
</dbReference>
<accession>A0A4Z1C019</accession>
<name>A0A4Z1C019_9GAMM</name>
<dbReference type="FunFam" id="3.40.50.300:FF:000299">
    <property type="entry name" value="ABC transporter ATP-binding protein/permease"/>
    <property type="match status" value="1"/>
</dbReference>
<evidence type="ECO:0000256" key="4">
    <source>
        <dbReference type="ARBA" id="ARBA00022692"/>
    </source>
</evidence>
<dbReference type="PANTHER" id="PTHR24221">
    <property type="entry name" value="ATP-BINDING CASSETTE SUB-FAMILY B"/>
    <property type="match status" value="1"/>
</dbReference>
<evidence type="ECO:0000259" key="11">
    <source>
        <dbReference type="PROSITE" id="PS50929"/>
    </source>
</evidence>
<feature type="transmembrane region" description="Helical" evidence="9">
    <location>
        <begin position="415"/>
        <end position="442"/>
    </location>
</feature>
<comment type="subcellular location">
    <subcellularLocation>
        <location evidence="1">Cell membrane</location>
        <topology evidence="1">Multi-pass membrane protein</topology>
    </subcellularLocation>
</comment>
<comment type="caution">
    <text evidence="12">The sequence shown here is derived from an EMBL/GenBank/DDBJ whole genome shotgun (WGS) entry which is preliminary data.</text>
</comment>
<feature type="domain" description="ABC transporter" evidence="10">
    <location>
        <begin position="495"/>
        <end position="704"/>
    </location>
</feature>
<evidence type="ECO:0000256" key="2">
    <source>
        <dbReference type="ARBA" id="ARBA00022448"/>
    </source>
</evidence>
<feature type="transmembrane region" description="Helical" evidence="9">
    <location>
        <begin position="182"/>
        <end position="204"/>
    </location>
</feature>
<evidence type="ECO:0000256" key="8">
    <source>
        <dbReference type="ARBA" id="ARBA00023136"/>
    </source>
</evidence>
<dbReference type="Pfam" id="PF00664">
    <property type="entry name" value="ABC_membrane"/>
    <property type="match status" value="1"/>
</dbReference>
<keyword evidence="4 9" id="KW-0812">Transmembrane</keyword>
<evidence type="ECO:0000313" key="13">
    <source>
        <dbReference type="Proteomes" id="UP000298325"/>
    </source>
</evidence>
<dbReference type="InterPro" id="IPR003439">
    <property type="entry name" value="ABC_transporter-like_ATP-bd"/>
</dbReference>
<dbReference type="GO" id="GO:0034040">
    <property type="term" value="F:ATPase-coupled lipid transmembrane transporter activity"/>
    <property type="evidence" value="ECO:0007669"/>
    <property type="project" value="TreeGrafter"/>
</dbReference>
<proteinExistence type="predicted"/>
<evidence type="ECO:0000256" key="5">
    <source>
        <dbReference type="ARBA" id="ARBA00022741"/>
    </source>
</evidence>
<dbReference type="SMART" id="SM00382">
    <property type="entry name" value="AAA"/>
    <property type="match status" value="1"/>
</dbReference>
<dbReference type="PROSITE" id="PS50893">
    <property type="entry name" value="ABC_TRANSPORTER_2"/>
    <property type="match status" value="1"/>
</dbReference>
<protein>
    <submittedName>
        <fullName evidence="12">Peptidase domain-containing ABC transporter</fullName>
    </submittedName>
</protein>
<dbReference type="Gene3D" id="1.20.1560.10">
    <property type="entry name" value="ABC transporter type 1, transmembrane domain"/>
    <property type="match status" value="1"/>
</dbReference>
<dbReference type="InterPro" id="IPR027417">
    <property type="entry name" value="P-loop_NTPase"/>
</dbReference>
<dbReference type="SUPFAM" id="SSF52540">
    <property type="entry name" value="P-loop containing nucleoside triphosphate hydrolases"/>
    <property type="match status" value="1"/>
</dbReference>
<dbReference type="InterPro" id="IPR003593">
    <property type="entry name" value="AAA+_ATPase"/>
</dbReference>